<keyword evidence="3 6" id="KW-0238">DNA-binding</keyword>
<accession>A0A1I3T3Q3</accession>
<dbReference type="InterPro" id="IPR036390">
    <property type="entry name" value="WH_DNA-bd_sf"/>
</dbReference>
<keyword evidence="2" id="KW-0805">Transcription regulation</keyword>
<dbReference type="FunFam" id="1.10.10.10:FF:000001">
    <property type="entry name" value="LysR family transcriptional regulator"/>
    <property type="match status" value="1"/>
</dbReference>
<keyword evidence="7" id="KW-1185">Reference proteome</keyword>
<evidence type="ECO:0000256" key="2">
    <source>
        <dbReference type="ARBA" id="ARBA00023015"/>
    </source>
</evidence>
<dbReference type="CDD" id="cd08442">
    <property type="entry name" value="PBP2_YofA_SoxR_like"/>
    <property type="match status" value="1"/>
</dbReference>
<dbReference type="PROSITE" id="PS50931">
    <property type="entry name" value="HTH_LYSR"/>
    <property type="match status" value="1"/>
</dbReference>
<dbReference type="PANTHER" id="PTHR30126">
    <property type="entry name" value="HTH-TYPE TRANSCRIPTIONAL REGULATOR"/>
    <property type="match status" value="1"/>
</dbReference>
<dbReference type="GO" id="GO:0003700">
    <property type="term" value="F:DNA-binding transcription factor activity"/>
    <property type="evidence" value="ECO:0007669"/>
    <property type="project" value="InterPro"/>
</dbReference>
<dbReference type="STRING" id="46223.SAMN05421852_1158"/>
<dbReference type="PANTHER" id="PTHR30126:SF40">
    <property type="entry name" value="HTH-TYPE TRANSCRIPTIONAL REGULATOR GLTR"/>
    <property type="match status" value="1"/>
</dbReference>
<dbReference type="GO" id="GO:0000976">
    <property type="term" value="F:transcription cis-regulatory region binding"/>
    <property type="evidence" value="ECO:0007669"/>
    <property type="project" value="TreeGrafter"/>
</dbReference>
<dbReference type="AlphaFoldDB" id="A0A1I3T3Q3"/>
<sequence>MDIHDLKIFRTVAVEQSISKAAQKLNYVQSNVTMRIKQLEKELQTPLFYRHGRGVQMTSAGKTLLAYTEKILQLLDETYKAVQYESAVMNGSLTLGSTESTAAVRLPSLLTAYCQAYPQVECTLETHSSSELVQRVIDYKLDAAFVPGPIHHPDLVDFPVWQEELVLVNNQQEADLHQLVRQKPLLVFGTGCAYRARMEKWFNEEGIIPRPFREFSSIDTILGCVQAGLGIGIMTKSMLDKYLASSPDVSLFAHALPQHYASVTIGLIYRQDVFMSKALEKFIEMLQKDHLEKTPSFNPS</sequence>
<evidence type="ECO:0000313" key="6">
    <source>
        <dbReference type="EMBL" id="SFJ64306.1"/>
    </source>
</evidence>
<dbReference type="RefSeq" id="WP_093230984.1">
    <property type="nucleotide sequence ID" value="NZ_FORR01000015.1"/>
</dbReference>
<evidence type="ECO:0000256" key="1">
    <source>
        <dbReference type="ARBA" id="ARBA00009437"/>
    </source>
</evidence>
<dbReference type="SUPFAM" id="SSF46785">
    <property type="entry name" value="Winged helix' DNA-binding domain"/>
    <property type="match status" value="1"/>
</dbReference>
<reference evidence="6 7" key="1">
    <citation type="submission" date="2016-10" db="EMBL/GenBank/DDBJ databases">
        <authorList>
            <person name="de Groot N.N."/>
        </authorList>
    </citation>
    <scope>NUCLEOTIDE SEQUENCE [LARGE SCALE GENOMIC DNA]</scope>
    <source>
        <strain evidence="6 7">DSM 44778</strain>
    </source>
</reference>
<evidence type="ECO:0000313" key="7">
    <source>
        <dbReference type="Proteomes" id="UP000199545"/>
    </source>
</evidence>
<evidence type="ECO:0000256" key="3">
    <source>
        <dbReference type="ARBA" id="ARBA00023125"/>
    </source>
</evidence>
<organism evidence="6 7">
    <name type="scientific">Thermoflavimicrobium dichotomicum</name>
    <dbReference type="NCBI Taxonomy" id="46223"/>
    <lineage>
        <taxon>Bacteria</taxon>
        <taxon>Bacillati</taxon>
        <taxon>Bacillota</taxon>
        <taxon>Bacilli</taxon>
        <taxon>Bacillales</taxon>
        <taxon>Thermoactinomycetaceae</taxon>
        <taxon>Thermoflavimicrobium</taxon>
    </lineage>
</organism>
<dbReference type="OrthoDB" id="8479357at2"/>
<dbReference type="EMBL" id="FORR01000015">
    <property type="protein sequence ID" value="SFJ64306.1"/>
    <property type="molecule type" value="Genomic_DNA"/>
</dbReference>
<feature type="domain" description="HTH lysR-type" evidence="5">
    <location>
        <begin position="1"/>
        <end position="58"/>
    </location>
</feature>
<dbReference type="InterPro" id="IPR036388">
    <property type="entry name" value="WH-like_DNA-bd_sf"/>
</dbReference>
<evidence type="ECO:0000259" key="5">
    <source>
        <dbReference type="PROSITE" id="PS50931"/>
    </source>
</evidence>
<dbReference type="Pfam" id="PF00126">
    <property type="entry name" value="HTH_1"/>
    <property type="match status" value="1"/>
</dbReference>
<evidence type="ECO:0000256" key="4">
    <source>
        <dbReference type="ARBA" id="ARBA00023163"/>
    </source>
</evidence>
<dbReference type="PRINTS" id="PR00039">
    <property type="entry name" value="HTHLYSR"/>
</dbReference>
<proteinExistence type="inferred from homology"/>
<dbReference type="Gene3D" id="1.10.10.10">
    <property type="entry name" value="Winged helix-like DNA-binding domain superfamily/Winged helix DNA-binding domain"/>
    <property type="match status" value="1"/>
</dbReference>
<dbReference type="Gene3D" id="3.40.190.290">
    <property type="match status" value="1"/>
</dbReference>
<dbReference type="Proteomes" id="UP000199545">
    <property type="component" value="Unassembled WGS sequence"/>
</dbReference>
<keyword evidence="4" id="KW-0804">Transcription</keyword>
<gene>
    <name evidence="6" type="ORF">SAMN05421852_1158</name>
</gene>
<dbReference type="SUPFAM" id="SSF53850">
    <property type="entry name" value="Periplasmic binding protein-like II"/>
    <property type="match status" value="1"/>
</dbReference>
<dbReference type="InterPro" id="IPR005119">
    <property type="entry name" value="LysR_subst-bd"/>
</dbReference>
<dbReference type="Pfam" id="PF03466">
    <property type="entry name" value="LysR_substrate"/>
    <property type="match status" value="1"/>
</dbReference>
<protein>
    <submittedName>
        <fullName evidence="6">DNA-binding transcriptional regulator, LysR family</fullName>
    </submittedName>
</protein>
<comment type="similarity">
    <text evidence="1">Belongs to the LysR transcriptional regulatory family.</text>
</comment>
<name>A0A1I3T3Q3_9BACL</name>
<dbReference type="InterPro" id="IPR000847">
    <property type="entry name" value="LysR_HTH_N"/>
</dbReference>